<accession>A0A2S8GCF7</accession>
<comment type="caution">
    <text evidence="1">The sequence shown here is derived from an EMBL/GenBank/DDBJ whole genome shotgun (WGS) entry which is preliminary data.</text>
</comment>
<protein>
    <recommendedName>
        <fullName evidence="3">Squalene cyclase C-terminal domain-containing protein</fullName>
    </recommendedName>
</protein>
<dbReference type="RefSeq" id="WP_105338737.1">
    <property type="nucleotide sequence ID" value="NZ_PUHZ01000025.1"/>
</dbReference>
<name>A0A2S8GCF7_9BACT</name>
<dbReference type="AlphaFoldDB" id="A0A2S8GCF7"/>
<gene>
    <name evidence="1" type="ORF">C5Y93_27810</name>
</gene>
<dbReference type="Proteomes" id="UP000237819">
    <property type="component" value="Unassembled WGS sequence"/>
</dbReference>
<dbReference type="OrthoDB" id="208668at2"/>
<organism evidence="1 2">
    <name type="scientific">Blastopirellula marina</name>
    <dbReference type="NCBI Taxonomy" id="124"/>
    <lineage>
        <taxon>Bacteria</taxon>
        <taxon>Pseudomonadati</taxon>
        <taxon>Planctomycetota</taxon>
        <taxon>Planctomycetia</taxon>
        <taxon>Pirellulales</taxon>
        <taxon>Pirellulaceae</taxon>
        <taxon>Blastopirellula</taxon>
    </lineage>
</organism>
<dbReference type="EMBL" id="PUHZ01000025">
    <property type="protein sequence ID" value="PQO42155.1"/>
    <property type="molecule type" value="Genomic_DNA"/>
</dbReference>
<proteinExistence type="predicted"/>
<reference evidence="1 2" key="1">
    <citation type="submission" date="2018-02" db="EMBL/GenBank/DDBJ databases">
        <title>Comparative genomes isolates from brazilian mangrove.</title>
        <authorList>
            <person name="Araujo J.E."/>
            <person name="Taketani R.G."/>
            <person name="Silva M.C.P."/>
            <person name="Loureco M.V."/>
            <person name="Andreote F.D."/>
        </authorList>
    </citation>
    <scope>NUCLEOTIDE SEQUENCE [LARGE SCALE GENOMIC DNA]</scope>
    <source>
        <strain evidence="1 2">Nap-Phe MGV</strain>
    </source>
</reference>
<evidence type="ECO:0000313" key="2">
    <source>
        <dbReference type="Proteomes" id="UP000237819"/>
    </source>
</evidence>
<evidence type="ECO:0008006" key="3">
    <source>
        <dbReference type="Google" id="ProtNLM"/>
    </source>
</evidence>
<sequence length="412" mass="45834">MKRNPSLPTYRGIANTVALFTLAQVLLLGGIVVAAVLALPLRPQELPSLQNEPRCVTLQYDWPQAVTDGQLTTVMLKLRPRLRHEHPKINHVDHALRCWGAPAMFDDPSCLSGADMVAILTDQHAYEMVWDAAPLLVMGEFGPGFRTQEGAATASHVDHTLGTLAEIGMPLDYPLVMPDGTSCSIEEVLIAAMRDFRLNQKECEWTTVAAASYATGPTAWISQDGERVSFDLLAHRLMRQDWVEGVCYGNHRLYSLAMLLQFDEQVGLFQHPETRSEVMQHLTTATARLVKSQAESGYWDENWEDASRPAQEAEIGGPQSRRILATGHTLEWWAIAPAEVLPPREVIVRAAQWLVTQVEQMEPKTVTENYTFLSHVGRALCMWRGKFPHEICQSIQTNTAPVSAGDSENSDS</sequence>
<evidence type="ECO:0000313" key="1">
    <source>
        <dbReference type="EMBL" id="PQO42155.1"/>
    </source>
</evidence>